<dbReference type="InterPro" id="IPR018490">
    <property type="entry name" value="cNMP-bd_dom_sf"/>
</dbReference>
<dbReference type="SUPFAM" id="SSF46785">
    <property type="entry name" value="Winged helix' DNA-binding domain"/>
    <property type="match status" value="1"/>
</dbReference>
<feature type="domain" description="Cyclic nucleotide-binding" evidence="4">
    <location>
        <begin position="26"/>
        <end position="107"/>
    </location>
</feature>
<dbReference type="Gene3D" id="1.10.10.10">
    <property type="entry name" value="Winged helix-like DNA-binding domain superfamily/Winged helix DNA-binding domain"/>
    <property type="match status" value="1"/>
</dbReference>
<dbReference type="PRINTS" id="PR00034">
    <property type="entry name" value="HTHCRP"/>
</dbReference>
<evidence type="ECO:0000313" key="6">
    <source>
        <dbReference type="EMBL" id="ORL61978.1"/>
    </source>
</evidence>
<proteinExistence type="predicted"/>
<evidence type="ECO:0000313" key="8">
    <source>
        <dbReference type="Proteomes" id="UP000193675"/>
    </source>
</evidence>
<dbReference type="Pfam" id="PF00027">
    <property type="entry name" value="cNMP_binding"/>
    <property type="match status" value="1"/>
</dbReference>
<dbReference type="RefSeq" id="WP_084851998.1">
    <property type="nucleotide sequence ID" value="NZ_CP061724.1"/>
</dbReference>
<keyword evidence="1" id="KW-0805">Transcription regulation</keyword>
<dbReference type="PANTHER" id="PTHR24567">
    <property type="entry name" value="CRP FAMILY TRANSCRIPTIONAL REGULATORY PROTEIN"/>
    <property type="match status" value="1"/>
</dbReference>
<feature type="domain" description="HTH crp-type" evidence="5">
    <location>
        <begin position="142"/>
        <end position="214"/>
    </location>
</feature>
<dbReference type="OrthoDB" id="61906at2"/>
<dbReference type="PANTHER" id="PTHR24567:SF77">
    <property type="entry name" value="NUCLEOSIDE-RESPONSIVE TRANSCRIPTIONAL ACTIVATOR OF NUCLEOSIDE UTILIZATION DEOR"/>
    <property type="match status" value="1"/>
</dbReference>
<dbReference type="SMART" id="SM00419">
    <property type="entry name" value="HTH_CRP"/>
    <property type="match status" value="1"/>
</dbReference>
<sequence length="216" mass="23467">MTHPGHSDSLPGARIQAYFEKSGTLRKYERGTAMLRYESPEPKIFLLQSGTAALHVADPSQSNDLNVIHLVPGDVFGTTESEANNRIQMYVLAKTECVAYVMTASEFLAGCSSDPAGMFAICNELTQTSLRALRKVGQFAFFDVRGRVSSALVELCTLPEAKSHPKGFLLNTTRVEIASMVGCTREMVGKVLQNLQDEGLISLKGRQTLVHAGASQ</sequence>
<dbReference type="PROSITE" id="PS51063">
    <property type="entry name" value="HTH_CRP_2"/>
    <property type="match status" value="1"/>
</dbReference>
<geneLocation type="plasmid" evidence="7 9">
    <name>pZXPA-20-602k</name>
</geneLocation>
<dbReference type="GO" id="GO:0003700">
    <property type="term" value="F:DNA-binding transcription factor activity"/>
    <property type="evidence" value="ECO:0007669"/>
    <property type="project" value="TreeGrafter"/>
</dbReference>
<dbReference type="InterPro" id="IPR036388">
    <property type="entry name" value="WH-like_DNA-bd_sf"/>
</dbReference>
<reference evidence="6 8" key="1">
    <citation type="submission" date="2017-04" db="EMBL/GenBank/DDBJ databases">
        <title>Presence of VIM-2 positive Pseudomonas species in chickens and their surrounding environment.</title>
        <authorList>
            <person name="Zhang R."/>
        </authorList>
    </citation>
    <scope>NUCLEOTIDE SEQUENCE [LARGE SCALE GENOMIC DNA]</scope>
    <source>
        <strain evidence="6 8">DZ-C18</strain>
    </source>
</reference>
<dbReference type="CDD" id="cd00038">
    <property type="entry name" value="CAP_ED"/>
    <property type="match status" value="1"/>
</dbReference>
<dbReference type="GO" id="GO:0005829">
    <property type="term" value="C:cytosol"/>
    <property type="evidence" value="ECO:0007669"/>
    <property type="project" value="TreeGrafter"/>
</dbReference>
<dbReference type="EMBL" id="NBWC01000031">
    <property type="protein sequence ID" value="ORL61978.1"/>
    <property type="molecule type" value="Genomic_DNA"/>
</dbReference>
<dbReference type="Gene3D" id="2.60.120.10">
    <property type="entry name" value="Jelly Rolls"/>
    <property type="match status" value="1"/>
</dbReference>
<organism evidence="6 8">
    <name type="scientific">Pseudomonas putida</name>
    <name type="common">Arthrobacter siderocapsulatus</name>
    <dbReference type="NCBI Taxonomy" id="303"/>
    <lineage>
        <taxon>Bacteria</taxon>
        <taxon>Pseudomonadati</taxon>
        <taxon>Pseudomonadota</taxon>
        <taxon>Gammaproteobacteria</taxon>
        <taxon>Pseudomonadales</taxon>
        <taxon>Pseudomonadaceae</taxon>
        <taxon>Pseudomonas</taxon>
    </lineage>
</organism>
<dbReference type="Pfam" id="PF13545">
    <property type="entry name" value="HTH_Crp_2"/>
    <property type="match status" value="1"/>
</dbReference>
<keyword evidence="3" id="KW-0804">Transcription</keyword>
<dbReference type="AlphaFoldDB" id="A0A1X0ZR03"/>
<dbReference type="GO" id="GO:0003677">
    <property type="term" value="F:DNA binding"/>
    <property type="evidence" value="ECO:0007669"/>
    <property type="project" value="UniProtKB-KW"/>
</dbReference>
<dbReference type="Proteomes" id="UP000193675">
    <property type="component" value="Unassembled WGS sequence"/>
</dbReference>
<keyword evidence="2" id="KW-0238">DNA-binding</keyword>
<dbReference type="InterPro" id="IPR036390">
    <property type="entry name" value="WH_DNA-bd_sf"/>
</dbReference>
<dbReference type="Proteomes" id="UP000516786">
    <property type="component" value="Plasmid pZXPA-20-602k"/>
</dbReference>
<dbReference type="PROSITE" id="PS50042">
    <property type="entry name" value="CNMP_BINDING_3"/>
    <property type="match status" value="1"/>
</dbReference>
<protein>
    <submittedName>
        <fullName evidence="7">Helix-turn-helix domain-containing protein</fullName>
    </submittedName>
</protein>
<dbReference type="InterPro" id="IPR014710">
    <property type="entry name" value="RmlC-like_jellyroll"/>
</dbReference>
<evidence type="ECO:0000256" key="1">
    <source>
        <dbReference type="ARBA" id="ARBA00023015"/>
    </source>
</evidence>
<evidence type="ECO:0000259" key="4">
    <source>
        <dbReference type="PROSITE" id="PS50042"/>
    </source>
</evidence>
<gene>
    <name evidence="6" type="ORF">B7H17_19910</name>
    <name evidence="7" type="ORF">ID616_32015</name>
</gene>
<evidence type="ECO:0000313" key="9">
    <source>
        <dbReference type="Proteomes" id="UP000516786"/>
    </source>
</evidence>
<dbReference type="EMBL" id="CP061724">
    <property type="protein sequence ID" value="QOD01223.1"/>
    <property type="molecule type" value="Genomic_DNA"/>
</dbReference>
<dbReference type="SUPFAM" id="SSF51206">
    <property type="entry name" value="cAMP-binding domain-like"/>
    <property type="match status" value="1"/>
</dbReference>
<evidence type="ECO:0000313" key="7">
    <source>
        <dbReference type="EMBL" id="QOD01223.1"/>
    </source>
</evidence>
<evidence type="ECO:0000256" key="3">
    <source>
        <dbReference type="ARBA" id="ARBA00023163"/>
    </source>
</evidence>
<evidence type="ECO:0000259" key="5">
    <source>
        <dbReference type="PROSITE" id="PS51063"/>
    </source>
</evidence>
<evidence type="ECO:0000256" key="2">
    <source>
        <dbReference type="ARBA" id="ARBA00023125"/>
    </source>
</evidence>
<accession>A0A1X0ZR03</accession>
<name>A0A1X0ZR03_PSEPU</name>
<reference evidence="7 9" key="2">
    <citation type="submission" date="2020-09" db="EMBL/GenBank/DDBJ databases">
        <title>Co-existence of a novel multidrug-resistance efflux pump with carbapenem resistance gene blaVIM-2 in one megaplasmid in Pseudomonas putida.</title>
        <authorList>
            <person name="Peng K."/>
            <person name="Li R."/>
        </authorList>
    </citation>
    <scope>NUCLEOTIDE SEQUENCE [LARGE SCALE GENOMIC DNA]</scope>
    <source>
        <strain evidence="7 9">ZXPA-20</strain>
        <plasmid evidence="7 9">pZXPA-20-602k</plasmid>
    </source>
</reference>
<dbReference type="InterPro" id="IPR012318">
    <property type="entry name" value="HTH_CRP"/>
</dbReference>
<keyword evidence="7" id="KW-0614">Plasmid</keyword>
<dbReference type="InterPro" id="IPR000595">
    <property type="entry name" value="cNMP-bd_dom"/>
</dbReference>
<dbReference type="InterPro" id="IPR050397">
    <property type="entry name" value="Env_Response_Regulators"/>
</dbReference>